<evidence type="ECO:0000256" key="9">
    <source>
        <dbReference type="SAM" id="SignalP"/>
    </source>
</evidence>
<dbReference type="GO" id="GO:0030431">
    <property type="term" value="P:sleep"/>
    <property type="evidence" value="ECO:0007669"/>
    <property type="project" value="InterPro"/>
</dbReference>
<keyword evidence="6" id="KW-0472">Membrane</keyword>
<dbReference type="PANTHER" id="PTHR33562">
    <property type="entry name" value="ATILLA, ISOFORM B-RELATED-RELATED"/>
    <property type="match status" value="1"/>
</dbReference>
<dbReference type="GO" id="GO:0032222">
    <property type="term" value="P:regulation of synaptic transmission, cholinergic"/>
    <property type="evidence" value="ECO:0007669"/>
    <property type="project" value="InterPro"/>
</dbReference>
<evidence type="ECO:0000313" key="10">
    <source>
        <dbReference type="EMBL" id="KAK4874022.1"/>
    </source>
</evidence>
<evidence type="ECO:0000313" key="11">
    <source>
        <dbReference type="Proteomes" id="UP001353858"/>
    </source>
</evidence>
<keyword evidence="5" id="KW-1133">Transmembrane helix</keyword>
<evidence type="ECO:0000256" key="5">
    <source>
        <dbReference type="ARBA" id="ARBA00022989"/>
    </source>
</evidence>
<sequence length="125" mass="13435">MAKYSEILLLSAFFFCLLEIGTAKLCFSCTTLKNDKCADPFNLPTTETVSCDETGYGCMKQILPAAGGSSKIVHRGCTPKFYCSTLSSASEHCTVCDVEYCNSSSVLGPSLAVGLFVLVKTWIGF</sequence>
<proteinExistence type="predicted"/>
<evidence type="ECO:0000256" key="7">
    <source>
        <dbReference type="ARBA" id="ARBA00023180"/>
    </source>
</evidence>
<comment type="subcellular location">
    <subcellularLocation>
        <location evidence="1">Membrane</location>
        <topology evidence="1">Lipid-anchor</topology>
        <topology evidence="1">GPI-anchor</topology>
    </subcellularLocation>
</comment>
<evidence type="ECO:0000256" key="3">
    <source>
        <dbReference type="ARBA" id="ARBA00022692"/>
    </source>
</evidence>
<dbReference type="GO" id="GO:0098552">
    <property type="term" value="C:side of membrane"/>
    <property type="evidence" value="ECO:0007669"/>
    <property type="project" value="UniProtKB-KW"/>
</dbReference>
<protein>
    <recommendedName>
        <fullName evidence="12">Protein sleepless</fullName>
    </recommendedName>
</protein>
<keyword evidence="2" id="KW-0336">GPI-anchor</keyword>
<dbReference type="InterPro" id="IPR050975">
    <property type="entry name" value="Sleep_regulator"/>
</dbReference>
<dbReference type="InterPro" id="IPR031424">
    <property type="entry name" value="QVR-like"/>
</dbReference>
<evidence type="ECO:0000256" key="4">
    <source>
        <dbReference type="ARBA" id="ARBA00022729"/>
    </source>
</evidence>
<feature type="chain" id="PRO_5043017154" description="Protein sleepless" evidence="9">
    <location>
        <begin position="24"/>
        <end position="125"/>
    </location>
</feature>
<keyword evidence="7" id="KW-0325">Glycoprotein</keyword>
<keyword evidence="11" id="KW-1185">Reference proteome</keyword>
<dbReference type="AlphaFoldDB" id="A0AAN7SCD3"/>
<keyword evidence="8" id="KW-0449">Lipoprotein</keyword>
<keyword evidence="3" id="KW-0812">Transmembrane</keyword>
<keyword evidence="4 9" id="KW-0732">Signal</keyword>
<feature type="signal peptide" evidence="9">
    <location>
        <begin position="1"/>
        <end position="23"/>
    </location>
</feature>
<reference evidence="11" key="1">
    <citation type="submission" date="2023-01" db="EMBL/GenBank/DDBJ databases">
        <title>Key to firefly adult light organ development and bioluminescence: homeobox transcription factors regulate luciferase expression and transportation to peroxisome.</title>
        <authorList>
            <person name="Fu X."/>
        </authorList>
    </citation>
    <scope>NUCLEOTIDE SEQUENCE [LARGE SCALE GENOMIC DNA]</scope>
</reference>
<evidence type="ECO:0000256" key="8">
    <source>
        <dbReference type="ARBA" id="ARBA00023288"/>
    </source>
</evidence>
<evidence type="ECO:0000256" key="6">
    <source>
        <dbReference type="ARBA" id="ARBA00023136"/>
    </source>
</evidence>
<gene>
    <name evidence="10" type="ORF">RN001_013382</name>
</gene>
<dbReference type="EMBL" id="JARPUR010000006">
    <property type="protein sequence ID" value="KAK4874022.1"/>
    <property type="molecule type" value="Genomic_DNA"/>
</dbReference>
<comment type="caution">
    <text evidence="10">The sequence shown here is derived from an EMBL/GenBank/DDBJ whole genome shotgun (WGS) entry which is preliminary data.</text>
</comment>
<evidence type="ECO:0000256" key="2">
    <source>
        <dbReference type="ARBA" id="ARBA00022622"/>
    </source>
</evidence>
<dbReference type="Pfam" id="PF17064">
    <property type="entry name" value="QVR"/>
    <property type="match status" value="1"/>
</dbReference>
<organism evidence="10 11">
    <name type="scientific">Aquatica leii</name>
    <dbReference type="NCBI Taxonomy" id="1421715"/>
    <lineage>
        <taxon>Eukaryota</taxon>
        <taxon>Metazoa</taxon>
        <taxon>Ecdysozoa</taxon>
        <taxon>Arthropoda</taxon>
        <taxon>Hexapoda</taxon>
        <taxon>Insecta</taxon>
        <taxon>Pterygota</taxon>
        <taxon>Neoptera</taxon>
        <taxon>Endopterygota</taxon>
        <taxon>Coleoptera</taxon>
        <taxon>Polyphaga</taxon>
        <taxon>Elateriformia</taxon>
        <taxon>Elateroidea</taxon>
        <taxon>Lampyridae</taxon>
        <taxon>Luciolinae</taxon>
        <taxon>Aquatica</taxon>
    </lineage>
</organism>
<evidence type="ECO:0000256" key="1">
    <source>
        <dbReference type="ARBA" id="ARBA00004589"/>
    </source>
</evidence>
<accession>A0AAN7SCD3</accession>
<dbReference type="Proteomes" id="UP001353858">
    <property type="component" value="Unassembled WGS sequence"/>
</dbReference>
<name>A0AAN7SCD3_9COLE</name>
<evidence type="ECO:0008006" key="12">
    <source>
        <dbReference type="Google" id="ProtNLM"/>
    </source>
</evidence>